<keyword evidence="3" id="KW-1133">Transmembrane helix</keyword>
<dbReference type="AlphaFoldDB" id="A0AAV2VNP2"/>
<gene>
    <name evidence="7" type="ORF">VIBNISOn1_1750002</name>
</gene>
<feature type="domain" description="Translocation and assembly module TamB C-terminal" evidence="6">
    <location>
        <begin position="919"/>
        <end position="1253"/>
    </location>
</feature>
<dbReference type="GO" id="GO:0009306">
    <property type="term" value="P:protein secretion"/>
    <property type="evidence" value="ECO:0007669"/>
    <property type="project" value="InterPro"/>
</dbReference>
<organism evidence="7 8">
    <name type="scientific">Vibrio nigripulchritudo SOn1</name>
    <dbReference type="NCBI Taxonomy" id="1238450"/>
    <lineage>
        <taxon>Bacteria</taxon>
        <taxon>Pseudomonadati</taxon>
        <taxon>Pseudomonadota</taxon>
        <taxon>Gammaproteobacteria</taxon>
        <taxon>Vibrionales</taxon>
        <taxon>Vibrionaceae</taxon>
        <taxon>Vibrio</taxon>
    </lineage>
</organism>
<sequence>MTRTVAKWLVRLVLFIPCLILVILLLLGALLFTQPGLSLAMWGAQKALPQLSVGESEGAILTDIVLKDVSFTDPDLFIDLKAKRVQLDLDAECLFEPRVCIENLILESLTFALTGTAPSEEEPAPSEPVTEIKLPVPVSVSNIQLNNIALDVLGNQVQWDTFSTAITMEGRELTLHPTQWNNIDITLAESEEPSAQKESSAKDSPKPAQDIELPEVLIPLDVVIEGFDVRDFTLNGDSPVKIHHLGLQAKAGDHNVEIEKLELDMPEITAKASTQVELKGDYLLPSLAMDARLNQTDLKGQTLKLSANGSVANLNLNADLDGVVKAHLEGKLEPLKAILPFDVSLTDGEVQWPLTGEADYQSDITSIDLKGDLDGFDLAVALKAKGKEIPDVALDTAAKGTLQNIKVHSLVLNTLGGRVSGQVEADWSDLVKWNTTLGLDSIQPGLQWPEAEGNISGTITTNGQLTKAGGWQVSVPLLAIQGLIREYPLYINGQLDAADVNMSGEPSIKTEGLELSHGPNNLFVSGSLDKQWGLDVELNFPEFVKSIPDLRGHMHGDVKLRGEFKEPQVKVDLSVNDVEWKDEASVKSVALSGDISPLPAPKGDLSLVVKDVQAQDQYIDSVDLQFSGTQEDHQLTLDVLSDLVSTSLKIVGGLTEKPEMVWNGELQRADISSEQGTWTLENTAELGFNMAKNIATVQAHCWRQQDAQLCVTQDIEAGESGEANIAIKKFNFNQIKRFIPEETDLKGEVNATAWARWAPDAKPEVKLSVKLPEGKVTQTLEAPITVGWNGITLDAELKNDQLTSQWNLDLTDNGQLTGQADISNVQSDKQTIDGNLAISDIHLDMLKPLLGEFSKVNANIHSDLAFKGPLLHPKLYGDFSIDKLLAKGEITPVDVNDGQIVATFDGYGAVLKSQIHTPDGTLNLEGDGNWAELKKWRANLAVFADELNVKLPPMVHIKAKPDLKISATPELAKIEGDIYLPWGRIEVEELPPSAIGVSSDEVLLDQDFKPVEDKKPLPMNIQTNVNIKIGDDFGLTAFGLVGKLKGDLKVSQRDKGPFVVGEVNILDGSFRSFGQDLVIQTGKILMNGPVDQPYVVITAIRNPDNIQDDVTAGIRVDGPADDPNVTIFSEPAMPQANALSYLMRGRDIDAEAGGNLMTTTLIGLSLAKSGKVVGEIGQAFGVQDLQLDTAGSGDDSQVTVSGYILPGLKVTYGVGIFNSLGEFTVRYRLMQDLYVEAVSGLNSAVDLIYQFEFN</sequence>
<feature type="region of interest" description="Disordered" evidence="5">
    <location>
        <begin position="190"/>
        <end position="210"/>
    </location>
</feature>
<evidence type="ECO:0000256" key="5">
    <source>
        <dbReference type="SAM" id="MobiDB-lite"/>
    </source>
</evidence>
<dbReference type="Pfam" id="PF04357">
    <property type="entry name" value="TamB"/>
    <property type="match status" value="1"/>
</dbReference>
<evidence type="ECO:0000256" key="3">
    <source>
        <dbReference type="ARBA" id="ARBA00022989"/>
    </source>
</evidence>
<evidence type="ECO:0000313" key="7">
    <source>
        <dbReference type="EMBL" id="CCO46330.1"/>
    </source>
</evidence>
<dbReference type="Proteomes" id="UP000018211">
    <property type="component" value="Unassembled WGS sequence"/>
</dbReference>
<evidence type="ECO:0000313" key="8">
    <source>
        <dbReference type="Proteomes" id="UP000018211"/>
    </source>
</evidence>
<reference evidence="7 8" key="1">
    <citation type="journal article" date="2013" name="ISME J.">
        <title>Comparative genomics of pathogenic lineages of Vibrio nigripulchritudo identifies virulence-associated traits.</title>
        <authorList>
            <person name="Goudenege D."/>
            <person name="Labreuche Y."/>
            <person name="Krin E."/>
            <person name="Ansquer D."/>
            <person name="Mangenot S."/>
            <person name="Calteau A."/>
            <person name="Medigue C."/>
            <person name="Mazel D."/>
            <person name="Polz M.F."/>
            <person name="Le Roux F."/>
        </authorList>
    </citation>
    <scope>NUCLEOTIDE SEQUENCE [LARGE SCALE GENOMIC DNA]</scope>
    <source>
        <strain evidence="7 8">SOn1</strain>
    </source>
</reference>
<proteinExistence type="predicted"/>
<evidence type="ECO:0000256" key="1">
    <source>
        <dbReference type="ARBA" id="ARBA00004167"/>
    </source>
</evidence>
<dbReference type="PANTHER" id="PTHR36985:SF1">
    <property type="entry name" value="TRANSLOCATION AND ASSEMBLY MODULE SUBUNIT TAMB"/>
    <property type="match status" value="1"/>
</dbReference>
<dbReference type="InterPro" id="IPR007452">
    <property type="entry name" value="TamB_C"/>
</dbReference>
<accession>A0AAV2VNP2</accession>
<evidence type="ECO:0000259" key="6">
    <source>
        <dbReference type="Pfam" id="PF04357"/>
    </source>
</evidence>
<dbReference type="GO" id="GO:0097347">
    <property type="term" value="C:TAM protein secretion complex"/>
    <property type="evidence" value="ECO:0007669"/>
    <property type="project" value="TreeGrafter"/>
</dbReference>
<dbReference type="EMBL" id="CAOF01000085">
    <property type="protein sequence ID" value="CCO46330.1"/>
    <property type="molecule type" value="Genomic_DNA"/>
</dbReference>
<dbReference type="GO" id="GO:0005886">
    <property type="term" value="C:plasma membrane"/>
    <property type="evidence" value="ECO:0007669"/>
    <property type="project" value="InterPro"/>
</dbReference>
<comment type="subcellular location">
    <subcellularLocation>
        <location evidence="1">Membrane</location>
        <topology evidence="1">Single-pass membrane protein</topology>
    </subcellularLocation>
</comment>
<keyword evidence="2" id="KW-0812">Transmembrane</keyword>
<keyword evidence="4" id="KW-0472">Membrane</keyword>
<name>A0AAV2VNP2_9VIBR</name>
<dbReference type="RefSeq" id="WP_022611496.1">
    <property type="nucleotide sequence ID" value="NZ_LK391965.1"/>
</dbReference>
<evidence type="ECO:0000256" key="2">
    <source>
        <dbReference type="ARBA" id="ARBA00022692"/>
    </source>
</evidence>
<evidence type="ECO:0000256" key="4">
    <source>
        <dbReference type="ARBA" id="ARBA00023136"/>
    </source>
</evidence>
<comment type="caution">
    <text evidence="7">The sequence shown here is derived from an EMBL/GenBank/DDBJ whole genome shotgun (WGS) entry which is preliminary data.</text>
</comment>
<dbReference type="PANTHER" id="PTHR36985">
    <property type="entry name" value="TRANSLOCATION AND ASSEMBLY MODULE SUBUNIT TAMB"/>
    <property type="match status" value="1"/>
</dbReference>
<protein>
    <recommendedName>
        <fullName evidence="6">Translocation and assembly module TamB C-terminal domain-containing protein</fullName>
    </recommendedName>
</protein>